<evidence type="ECO:0000256" key="3">
    <source>
        <dbReference type="SAM" id="SignalP"/>
    </source>
</evidence>
<dbReference type="EMBL" id="JAIQCJ010000270">
    <property type="protein sequence ID" value="KAJ8797129.1"/>
    <property type="molecule type" value="Genomic_DNA"/>
</dbReference>
<keyword evidence="3" id="KW-0732">Signal</keyword>
<proteinExistence type="inferred from homology"/>
<accession>A0AB34I0M9</accession>
<reference evidence="4 5" key="1">
    <citation type="submission" date="2022-11" db="EMBL/GenBank/DDBJ databases">
        <title>Whole genome sequence of Eschrichtius robustus ER-17-0199.</title>
        <authorList>
            <person name="Bruniche-Olsen A."/>
            <person name="Black A.N."/>
            <person name="Fields C.J."/>
            <person name="Walden K."/>
            <person name="Dewoody J.A."/>
        </authorList>
    </citation>
    <scope>NUCLEOTIDE SEQUENCE [LARGE SCALE GENOMIC DNA]</scope>
    <source>
        <strain evidence="4">ER-17-0199</strain>
        <tissue evidence="4">Blubber</tissue>
    </source>
</reference>
<evidence type="ECO:0000313" key="4">
    <source>
        <dbReference type="EMBL" id="KAJ8797129.1"/>
    </source>
</evidence>
<dbReference type="Proteomes" id="UP001159641">
    <property type="component" value="Unassembled WGS sequence"/>
</dbReference>
<comment type="caution">
    <text evidence="4">The sequence shown here is derived from an EMBL/GenBank/DDBJ whole genome shotgun (WGS) entry which is preliminary data.</text>
</comment>
<feature type="region of interest" description="Disordered" evidence="2">
    <location>
        <begin position="103"/>
        <end position="166"/>
    </location>
</feature>
<dbReference type="PANTHER" id="PTHR14572">
    <property type="entry name" value="PANCREATIC PROGENITOR CELL DIFFERENTIATION AND PROLIFERATION FACTOR"/>
    <property type="match status" value="1"/>
</dbReference>
<feature type="compositionally biased region" description="Pro residues" evidence="2">
    <location>
        <begin position="119"/>
        <end position="128"/>
    </location>
</feature>
<feature type="chain" id="PRO_5044220088" evidence="3">
    <location>
        <begin position="34"/>
        <end position="203"/>
    </location>
</feature>
<comment type="similarity">
    <text evidence="1">Belongs to the PPDPF family.</text>
</comment>
<dbReference type="GO" id="GO:0030154">
    <property type="term" value="P:cell differentiation"/>
    <property type="evidence" value="ECO:0007669"/>
    <property type="project" value="InterPro"/>
</dbReference>
<protein>
    <submittedName>
        <fullName evidence="4">Uncharacterized protein</fullName>
    </submittedName>
</protein>
<dbReference type="AlphaFoldDB" id="A0AB34I0M9"/>
<evidence type="ECO:0000256" key="1">
    <source>
        <dbReference type="ARBA" id="ARBA00006609"/>
    </source>
</evidence>
<evidence type="ECO:0000313" key="5">
    <source>
        <dbReference type="Proteomes" id="UP001159641"/>
    </source>
</evidence>
<keyword evidence="5" id="KW-1185">Reference proteome</keyword>
<gene>
    <name evidence="4" type="ORF">J1605_001939</name>
</gene>
<organism evidence="4 5">
    <name type="scientific">Eschrichtius robustus</name>
    <name type="common">California gray whale</name>
    <name type="synonym">Eschrichtius gibbosus</name>
    <dbReference type="NCBI Taxonomy" id="9764"/>
    <lineage>
        <taxon>Eukaryota</taxon>
        <taxon>Metazoa</taxon>
        <taxon>Chordata</taxon>
        <taxon>Craniata</taxon>
        <taxon>Vertebrata</taxon>
        <taxon>Euteleostomi</taxon>
        <taxon>Mammalia</taxon>
        <taxon>Eutheria</taxon>
        <taxon>Laurasiatheria</taxon>
        <taxon>Artiodactyla</taxon>
        <taxon>Whippomorpha</taxon>
        <taxon>Cetacea</taxon>
        <taxon>Mysticeti</taxon>
        <taxon>Eschrichtiidae</taxon>
        <taxon>Eschrichtius</taxon>
    </lineage>
</organism>
<dbReference type="InterPro" id="IPR026754">
    <property type="entry name" value="PPDPF"/>
</dbReference>
<name>A0AB34I0M9_ESCRO</name>
<evidence type="ECO:0000256" key="2">
    <source>
        <dbReference type="SAM" id="MobiDB-lite"/>
    </source>
</evidence>
<feature type="signal peptide" evidence="3">
    <location>
        <begin position="1"/>
        <end position="33"/>
    </location>
</feature>
<sequence length="203" mass="21566">MEKGKGSFSISSLPLFHGLLVTTSLAPAPGTMASVPSIGCLLAKTQHYRKASVSSGTSLTGSDSVHFVDDDKSQQDVFDKGEQITIIYSNKRNHSTSGKWLIPGQLSVDSDNPEDHPWKPCPWEPHPAAPKLLPMTSPLQEDDSSSSLLGSSLTKQDHLSSPMAKGQAFSTARPVLLPAISCTGNTGKAFENTGPSNAMIYAE</sequence>